<dbReference type="InterPro" id="IPR036140">
    <property type="entry name" value="PFN_sf"/>
</dbReference>
<reference evidence="3" key="1">
    <citation type="submission" date="2020-06" db="EMBL/GenBank/DDBJ databases">
        <title>Draft genome of Bugula neritina, a colonial animal packing powerful symbionts and potential medicines.</title>
        <authorList>
            <person name="Rayko M."/>
        </authorList>
    </citation>
    <scope>NUCLEOTIDE SEQUENCE [LARGE SCALE GENOMIC DNA]</scope>
    <source>
        <strain evidence="3">Kwan_BN1</strain>
    </source>
</reference>
<sequence length="148" mass="16152">MVWCRFDSLTKTWQSAHLFYCYYNCKLTLSATFYFTMSWDPYIDNIIQQCPSVTKGTIIGLNGSIWTPATAANPKILAITQQEATTLAAVMCKKTCEAVAAALPAAGITVEGTRYMFLRDMDGDGRIVTAKKSGVGNLIAQSTTQGQS</sequence>
<name>A0A7J7JCE9_BUGNE</name>
<dbReference type="Pfam" id="PF00235">
    <property type="entry name" value="Profilin"/>
    <property type="match status" value="1"/>
</dbReference>
<accession>A0A7J7JCE9</accession>
<dbReference type="Proteomes" id="UP000593567">
    <property type="component" value="Unassembled WGS sequence"/>
</dbReference>
<dbReference type="InterPro" id="IPR048278">
    <property type="entry name" value="PFN"/>
</dbReference>
<evidence type="ECO:0000313" key="3">
    <source>
        <dbReference type="EMBL" id="KAF6023603.1"/>
    </source>
</evidence>
<dbReference type="InterPro" id="IPR005455">
    <property type="entry name" value="PFN_euk"/>
</dbReference>
<organism evidence="3 4">
    <name type="scientific">Bugula neritina</name>
    <name type="common">Brown bryozoan</name>
    <name type="synonym">Sertularia neritina</name>
    <dbReference type="NCBI Taxonomy" id="10212"/>
    <lineage>
        <taxon>Eukaryota</taxon>
        <taxon>Metazoa</taxon>
        <taxon>Spiralia</taxon>
        <taxon>Lophotrochozoa</taxon>
        <taxon>Bryozoa</taxon>
        <taxon>Gymnolaemata</taxon>
        <taxon>Cheilostomatida</taxon>
        <taxon>Flustrina</taxon>
        <taxon>Buguloidea</taxon>
        <taxon>Bugulidae</taxon>
        <taxon>Bugula</taxon>
    </lineage>
</organism>
<proteinExistence type="inferred from homology"/>
<dbReference type="Gene3D" id="3.30.450.30">
    <property type="entry name" value="Dynein light chain 2a, cytoplasmic"/>
    <property type="match status" value="1"/>
</dbReference>
<dbReference type="OrthoDB" id="421374at2759"/>
<evidence type="ECO:0000313" key="4">
    <source>
        <dbReference type="Proteomes" id="UP000593567"/>
    </source>
</evidence>
<keyword evidence="4" id="KW-1185">Reference proteome</keyword>
<dbReference type="SMART" id="SM00392">
    <property type="entry name" value="PROF"/>
    <property type="match status" value="1"/>
</dbReference>
<evidence type="ECO:0000256" key="2">
    <source>
        <dbReference type="RuleBase" id="RU003909"/>
    </source>
</evidence>
<dbReference type="SUPFAM" id="SSF55770">
    <property type="entry name" value="Profilin (actin-binding protein)"/>
    <property type="match status" value="1"/>
</dbReference>
<dbReference type="AlphaFoldDB" id="A0A7J7JCE9"/>
<keyword evidence="2" id="KW-0009">Actin-binding</keyword>
<dbReference type="EMBL" id="VXIV02002690">
    <property type="protein sequence ID" value="KAF6023603.1"/>
    <property type="molecule type" value="Genomic_DNA"/>
</dbReference>
<comment type="similarity">
    <text evidence="1 2">Belongs to the profilin family.</text>
</comment>
<gene>
    <name evidence="3" type="ORF">EB796_018087</name>
</gene>
<protein>
    <recommendedName>
        <fullName evidence="2">Profilin</fullName>
    </recommendedName>
</protein>
<evidence type="ECO:0000256" key="1">
    <source>
        <dbReference type="ARBA" id="ARBA00010058"/>
    </source>
</evidence>
<comment type="caution">
    <text evidence="3">The sequence shown here is derived from an EMBL/GenBank/DDBJ whole genome shotgun (WGS) entry which is preliminary data.</text>
</comment>
<dbReference type="GO" id="GO:0003779">
    <property type="term" value="F:actin binding"/>
    <property type="evidence" value="ECO:0007669"/>
    <property type="project" value="UniProtKB-KW"/>
</dbReference>